<comment type="similarity">
    <text evidence="2">Belongs to the TALE/IRO homeobox family.</text>
</comment>
<dbReference type="GO" id="GO:0030182">
    <property type="term" value="P:neuron differentiation"/>
    <property type="evidence" value="ECO:0007669"/>
    <property type="project" value="TreeGrafter"/>
</dbReference>
<keyword evidence="5 6" id="KW-0539">Nucleus</keyword>
<dbReference type="Pfam" id="PF05920">
    <property type="entry name" value="Homeobox_KN"/>
    <property type="match status" value="1"/>
</dbReference>
<evidence type="ECO:0000256" key="1">
    <source>
        <dbReference type="ARBA" id="ARBA00004123"/>
    </source>
</evidence>
<dbReference type="GO" id="GO:0000978">
    <property type="term" value="F:RNA polymerase II cis-regulatory region sequence-specific DNA binding"/>
    <property type="evidence" value="ECO:0007669"/>
    <property type="project" value="TreeGrafter"/>
</dbReference>
<dbReference type="GO" id="GO:0048468">
    <property type="term" value="P:cell development"/>
    <property type="evidence" value="ECO:0007669"/>
    <property type="project" value="TreeGrafter"/>
</dbReference>
<name>A0AAV6FUG8_9TELE</name>
<dbReference type="InterPro" id="IPR009057">
    <property type="entry name" value="Homeodomain-like_sf"/>
</dbReference>
<dbReference type="GO" id="GO:0000981">
    <property type="term" value="F:DNA-binding transcription factor activity, RNA polymerase II-specific"/>
    <property type="evidence" value="ECO:0007669"/>
    <property type="project" value="InterPro"/>
</dbReference>
<dbReference type="PANTHER" id="PTHR11211:SF13">
    <property type="entry name" value="IROQUOIS-CLASS HOMEODOMAIN PROTEIN IRX-1"/>
    <property type="match status" value="1"/>
</dbReference>
<keyword evidence="10" id="KW-1185">Reference proteome</keyword>
<dbReference type="InterPro" id="IPR008422">
    <property type="entry name" value="KN_HD"/>
</dbReference>
<evidence type="ECO:0000259" key="8">
    <source>
        <dbReference type="PROSITE" id="PS50071"/>
    </source>
</evidence>
<sequence length="457" mass="49987">MSFSQLGYPQFLSASPEAYGGERTGVLSASTREGSSESGGNPSAGAPAVTSMLGMYASPWTAQNYSAFLPYNSAELALLSQMGSQYELKDSPGAHPSGFVHPAPGFYPYGQYQYGDPSRAKSATRETTSTLKAWLQEHKKNPYPTKGEKIMLAIITKMTLTQVSTWFANARRRLKKENKVTWGRSAEDRDGRIFDSDNEEDHDKNEDDEEIDLESIDVVKTDENTEEQSKLEQVSLDKPSAGERVNVENMEPKRTLPLPELKGVSDSLAINKEPQVVKNVPALSPDGPGCHRPSNTKPKIWSLAETATSPDNSQKVGALTAPVGLRTSLPSHHPAFLPTHGIYTCQIGKLHNWAASAAFLSANSLMNVRSLLGVNQSSHNYSHSPAAHIKRSPSPAGHSGPEGDSENSSDGFSPQRHDQENVQQRIEPRTPVLRSPFPQMHDRSHHEATHRVLKTVS</sequence>
<reference evidence="9" key="1">
    <citation type="submission" date="2020-10" db="EMBL/GenBank/DDBJ databases">
        <title>Chromosome-scale genome assembly of the Allis shad, Alosa alosa.</title>
        <authorList>
            <person name="Margot Z."/>
            <person name="Christophe K."/>
            <person name="Cabau C."/>
            <person name="Louis A."/>
            <person name="Berthelot C."/>
            <person name="Parey E."/>
            <person name="Roest Crollius H."/>
            <person name="Montfort J."/>
            <person name="Robinson-Rechavi M."/>
            <person name="Bucao C."/>
            <person name="Bouchez O."/>
            <person name="Gislard M."/>
            <person name="Lluch J."/>
            <person name="Milhes M."/>
            <person name="Lampietro C."/>
            <person name="Lopez Roques C."/>
            <person name="Donnadieu C."/>
            <person name="Braasch I."/>
            <person name="Desvignes T."/>
            <person name="Postlethwait J."/>
            <person name="Bobe J."/>
            <person name="Guiguen Y."/>
        </authorList>
    </citation>
    <scope>NUCLEOTIDE SEQUENCE</scope>
    <source>
        <strain evidence="9">M-15738</strain>
        <tissue evidence="9">Blood</tissue>
    </source>
</reference>
<feature type="region of interest" description="Disordered" evidence="7">
    <location>
        <begin position="189"/>
        <end position="215"/>
    </location>
</feature>
<feature type="compositionally biased region" description="Basic and acidic residues" evidence="7">
    <location>
        <begin position="220"/>
        <end position="230"/>
    </location>
</feature>
<dbReference type="EMBL" id="JADWDJ010000020">
    <property type="protein sequence ID" value="KAG5264802.1"/>
    <property type="molecule type" value="Genomic_DNA"/>
</dbReference>
<feature type="region of interest" description="Disordered" evidence="7">
    <location>
        <begin position="379"/>
        <end position="457"/>
    </location>
</feature>
<dbReference type="AlphaFoldDB" id="A0AAV6FUG8"/>
<dbReference type="SMART" id="SM00548">
    <property type="entry name" value="IRO"/>
    <property type="match status" value="1"/>
</dbReference>
<dbReference type="SMART" id="SM00389">
    <property type="entry name" value="HOX"/>
    <property type="match status" value="1"/>
</dbReference>
<organism evidence="9 10">
    <name type="scientific">Alosa alosa</name>
    <name type="common">allis shad</name>
    <dbReference type="NCBI Taxonomy" id="278164"/>
    <lineage>
        <taxon>Eukaryota</taxon>
        <taxon>Metazoa</taxon>
        <taxon>Chordata</taxon>
        <taxon>Craniata</taxon>
        <taxon>Vertebrata</taxon>
        <taxon>Euteleostomi</taxon>
        <taxon>Actinopterygii</taxon>
        <taxon>Neopterygii</taxon>
        <taxon>Teleostei</taxon>
        <taxon>Clupei</taxon>
        <taxon>Clupeiformes</taxon>
        <taxon>Clupeoidei</taxon>
        <taxon>Clupeidae</taxon>
        <taxon>Alosa</taxon>
    </lineage>
</organism>
<dbReference type="SUPFAM" id="SSF46689">
    <property type="entry name" value="Homeodomain-like"/>
    <property type="match status" value="1"/>
</dbReference>
<evidence type="ECO:0000313" key="9">
    <source>
        <dbReference type="EMBL" id="KAG5264802.1"/>
    </source>
</evidence>
<dbReference type="PANTHER" id="PTHR11211">
    <property type="entry name" value="IROQUOIS-CLASS HOMEODOMAIN PROTEIN IRX"/>
    <property type="match status" value="1"/>
</dbReference>
<dbReference type="PROSITE" id="PS50071">
    <property type="entry name" value="HOMEOBOX_2"/>
    <property type="match status" value="1"/>
</dbReference>
<dbReference type="InterPro" id="IPR001356">
    <property type="entry name" value="HD"/>
</dbReference>
<evidence type="ECO:0000256" key="6">
    <source>
        <dbReference type="PROSITE-ProRule" id="PRU00108"/>
    </source>
</evidence>
<feature type="compositionally biased region" description="Acidic residues" evidence="7">
    <location>
        <begin position="206"/>
        <end position="215"/>
    </location>
</feature>
<feature type="region of interest" description="Disordered" evidence="7">
    <location>
        <begin position="220"/>
        <end position="239"/>
    </location>
</feature>
<dbReference type="InterPro" id="IPR003893">
    <property type="entry name" value="Iroquois_homeo"/>
</dbReference>
<keyword evidence="4 6" id="KW-0371">Homeobox</keyword>
<evidence type="ECO:0000256" key="4">
    <source>
        <dbReference type="ARBA" id="ARBA00023155"/>
    </source>
</evidence>
<comment type="caution">
    <text evidence="9">The sequence shown here is derived from an EMBL/GenBank/DDBJ whole genome shotgun (WGS) entry which is preliminary data.</text>
</comment>
<keyword evidence="3 6" id="KW-0238">DNA-binding</keyword>
<gene>
    <name evidence="9" type="ORF">AALO_G00258170</name>
</gene>
<dbReference type="FunFam" id="1.10.10.60:FF:000003">
    <property type="entry name" value="Iroquois-class homeobox protein IRX"/>
    <property type="match status" value="1"/>
</dbReference>
<accession>A0AAV6FUG8</accession>
<dbReference type="GO" id="GO:0005634">
    <property type="term" value="C:nucleus"/>
    <property type="evidence" value="ECO:0007669"/>
    <property type="project" value="UniProtKB-SubCell"/>
</dbReference>
<evidence type="ECO:0000256" key="5">
    <source>
        <dbReference type="ARBA" id="ARBA00023242"/>
    </source>
</evidence>
<dbReference type="PROSITE" id="PS00027">
    <property type="entry name" value="HOMEOBOX_1"/>
    <property type="match status" value="1"/>
</dbReference>
<feature type="DNA-binding region" description="Homeobox" evidence="6">
    <location>
        <begin position="126"/>
        <end position="178"/>
    </location>
</feature>
<dbReference type="Gene3D" id="1.10.10.60">
    <property type="entry name" value="Homeodomain-like"/>
    <property type="match status" value="1"/>
</dbReference>
<dbReference type="Proteomes" id="UP000823561">
    <property type="component" value="Chromosome 20"/>
</dbReference>
<dbReference type="CDD" id="cd00086">
    <property type="entry name" value="homeodomain"/>
    <property type="match status" value="1"/>
</dbReference>
<feature type="compositionally biased region" description="Basic and acidic residues" evidence="7">
    <location>
        <begin position="189"/>
        <end position="205"/>
    </location>
</feature>
<evidence type="ECO:0000256" key="3">
    <source>
        <dbReference type="ARBA" id="ARBA00023125"/>
    </source>
</evidence>
<evidence type="ECO:0000256" key="7">
    <source>
        <dbReference type="SAM" id="MobiDB-lite"/>
    </source>
</evidence>
<proteinExistence type="inferred from homology"/>
<feature type="compositionally biased region" description="Basic and acidic residues" evidence="7">
    <location>
        <begin position="440"/>
        <end position="450"/>
    </location>
</feature>
<feature type="domain" description="Homeobox" evidence="8">
    <location>
        <begin position="124"/>
        <end position="177"/>
    </location>
</feature>
<comment type="subcellular location">
    <subcellularLocation>
        <location evidence="1 6">Nucleus</location>
    </subcellularLocation>
</comment>
<evidence type="ECO:0000256" key="2">
    <source>
        <dbReference type="ARBA" id="ARBA00008446"/>
    </source>
</evidence>
<dbReference type="InterPro" id="IPR017970">
    <property type="entry name" value="Homeobox_CS"/>
</dbReference>
<protein>
    <recommendedName>
        <fullName evidence="8">Homeobox domain-containing protein</fullName>
    </recommendedName>
</protein>
<evidence type="ECO:0000313" key="10">
    <source>
        <dbReference type="Proteomes" id="UP000823561"/>
    </source>
</evidence>